<accession>A0A9D9DNN5</accession>
<name>A0A9D9DNN5_9BACT</name>
<feature type="region of interest" description="Disordered" evidence="1">
    <location>
        <begin position="340"/>
        <end position="364"/>
    </location>
</feature>
<dbReference type="EMBL" id="JADIND010000145">
    <property type="protein sequence ID" value="MBO8431049.1"/>
    <property type="molecule type" value="Genomic_DNA"/>
</dbReference>
<evidence type="ECO:0000313" key="3">
    <source>
        <dbReference type="Proteomes" id="UP000823632"/>
    </source>
</evidence>
<sequence length="780" mass="88510">MLVGKTQYLIRPKQKEYGAVSPKPVPLSPSAEYMSQLNSLDIKRPLNHNSENLSFKGLSVSKLMHNIKYKQVNDIAYNKSDFLDFADKYIKSARNLYEHLEKSSLSKEMMQVDKDGNIIFHKKTIPHLIWDGLIYPVKILPADILNGTVEMLAKIKPFKNWAENTLQKPFFKNIRHRSKHDAEMNALRGLFEVKTKYYDKGLPEDEIRSAIHQFKLKTFNPKSGNYDTKHERALNRLVSGLPPAIFLANDAYNLSRMMDDDPEQAKKEKKTRFKQETARILTSGYLTLVTLGALQKYINNSKLGIMLMTASTVLVTEMFSRLSNGKHITRLTPEQARAENLKNNAPEKDIKPANAFQGSNNKSAVQKEQQKPLLSFDTLLKASGVIIASGFALKGARHFVPALDNLIKKSLKPFSDTYKKIAFNPNYKMPVEKFDKIMAKLKEAGLGDQAEEFTKMVETIKVKEFDEKLGKEVEYINLGQKDKKAKIAADFVIAPFKFAWNTVTFPYTIANKAVKMVSGWFAKSNPKVMTAEEIANAAKEAAKKRKEKDIQTLQYALDRIGNVAQKGKKTPKELKDFVMDSMMKGFNVDSMSNISNSDLSNLAKTAATAATLWFLMTDNYNMVMLKSNGNDVDGAETKFKERFVQECSRLFYQTLLIDLFNSTFRTQYNNSLFGMSWITLTNTTIGEWLTRKSVGVPVGTHTRDELIALEDEQNNATGMLKGYYNFMQRLTGKRSIKSYEVDNKNKLLQTPAVSTDLKFDANNNVNFSSNSILNKMIKEN</sequence>
<dbReference type="AlphaFoldDB" id="A0A9D9DNN5"/>
<dbReference type="Proteomes" id="UP000823632">
    <property type="component" value="Unassembled WGS sequence"/>
</dbReference>
<protein>
    <submittedName>
        <fullName evidence="2">Uncharacterized protein</fullName>
    </submittedName>
</protein>
<proteinExistence type="predicted"/>
<gene>
    <name evidence="2" type="ORF">IAC76_06640</name>
</gene>
<reference evidence="2" key="1">
    <citation type="submission" date="2020-10" db="EMBL/GenBank/DDBJ databases">
        <authorList>
            <person name="Gilroy R."/>
        </authorList>
    </citation>
    <scope>NUCLEOTIDE SEQUENCE</scope>
    <source>
        <strain evidence="2">10192</strain>
    </source>
</reference>
<organism evidence="2 3">
    <name type="scientific">Candidatus Scatousia excrementipullorum</name>
    <dbReference type="NCBI Taxonomy" id="2840936"/>
    <lineage>
        <taxon>Bacteria</taxon>
        <taxon>Candidatus Scatousia</taxon>
    </lineage>
</organism>
<feature type="compositionally biased region" description="Basic and acidic residues" evidence="1">
    <location>
        <begin position="340"/>
        <end position="351"/>
    </location>
</feature>
<reference evidence="2" key="2">
    <citation type="journal article" date="2021" name="PeerJ">
        <title>Extensive microbial diversity within the chicken gut microbiome revealed by metagenomics and culture.</title>
        <authorList>
            <person name="Gilroy R."/>
            <person name="Ravi A."/>
            <person name="Getino M."/>
            <person name="Pursley I."/>
            <person name="Horton D.L."/>
            <person name="Alikhan N.F."/>
            <person name="Baker D."/>
            <person name="Gharbi K."/>
            <person name="Hall N."/>
            <person name="Watson M."/>
            <person name="Adriaenssens E.M."/>
            <person name="Foster-Nyarko E."/>
            <person name="Jarju S."/>
            <person name="Secka A."/>
            <person name="Antonio M."/>
            <person name="Oren A."/>
            <person name="Chaudhuri R.R."/>
            <person name="La Ragione R."/>
            <person name="Hildebrand F."/>
            <person name="Pallen M.J."/>
        </authorList>
    </citation>
    <scope>NUCLEOTIDE SEQUENCE</scope>
    <source>
        <strain evidence="2">10192</strain>
    </source>
</reference>
<comment type="caution">
    <text evidence="2">The sequence shown here is derived from an EMBL/GenBank/DDBJ whole genome shotgun (WGS) entry which is preliminary data.</text>
</comment>
<evidence type="ECO:0000256" key="1">
    <source>
        <dbReference type="SAM" id="MobiDB-lite"/>
    </source>
</evidence>
<evidence type="ECO:0000313" key="2">
    <source>
        <dbReference type="EMBL" id="MBO8431049.1"/>
    </source>
</evidence>